<protein>
    <recommendedName>
        <fullName evidence="3">Nnf1p</fullName>
    </recommendedName>
</protein>
<reference evidence="1 2" key="1">
    <citation type="submission" date="2013-12" db="EMBL/GenBank/DDBJ databases">
        <title>The Genome Sequence of Candida albicans P78048.</title>
        <authorList>
            <consortium name="The Broad Institute Genome Sequencing Platform"/>
            <consortium name="The Broad Institute Genome Sequencing Center for Infectious Disease"/>
            <person name="Cuomo C."/>
            <person name="Bennett R."/>
            <person name="Hirakawa M."/>
            <person name="Noverr M."/>
            <person name="Mitchell A."/>
            <person name="Young S.K."/>
            <person name="Zeng Q."/>
            <person name="Gargeya S."/>
            <person name="Fitzgerald M."/>
            <person name="Abouelleil A."/>
            <person name="Alvarado L."/>
            <person name="Berlin A.M."/>
            <person name="Chapman S.B."/>
            <person name="Dewar J."/>
            <person name="Goldberg J."/>
            <person name="Griggs A."/>
            <person name="Gujja S."/>
            <person name="Hansen M."/>
            <person name="Howarth C."/>
            <person name="Imamovic A."/>
            <person name="Larimer J."/>
            <person name="McCowan C."/>
            <person name="Murphy C."/>
            <person name="Pearson M."/>
            <person name="Priest M."/>
            <person name="Roberts A."/>
            <person name="Saif S."/>
            <person name="Shea T."/>
            <person name="Sykes S."/>
            <person name="Wortman J."/>
            <person name="Nusbaum C."/>
            <person name="Birren B."/>
        </authorList>
    </citation>
    <scope>NUCLEOTIDE SEQUENCE [LARGE SCALE GENOMIC DNA]</scope>
    <source>
        <strain evidence="1 2">P78048</strain>
    </source>
</reference>
<proteinExistence type="predicted"/>
<name>A0AB34PZM4_CANAX</name>
<dbReference type="GO" id="GO:0000776">
    <property type="term" value="C:kinetochore"/>
    <property type="evidence" value="ECO:0007669"/>
    <property type="project" value="InterPro"/>
</dbReference>
<sequence>MDPSLYISQEKKKKMELTKEKYTSTRLCFVYIIIIIPDTTQYLLAMTTNTSSPDILKEYLIKRSEIRDHVSLDAFKKEFPSNVSIELIEKIYKEIERQQQHRFSKIKQNIESQFDIPISNLISEISTNSGTVKKSILLNLTKELEFLMSKLATQESELNENIKQKINDLNSLIPLLPSIQFAEEQESDEIMDDVLQKIDTISGILSLNQSIN</sequence>
<dbReference type="EMBL" id="AJIX01000008">
    <property type="protein sequence ID" value="KGR16923.1"/>
    <property type="molecule type" value="Genomic_DNA"/>
</dbReference>
<comment type="caution">
    <text evidence="1">The sequence shown here is derived from an EMBL/GenBank/DDBJ whole genome shotgun (WGS) entry which is preliminary data.</text>
</comment>
<evidence type="ECO:0000313" key="1">
    <source>
        <dbReference type="EMBL" id="KGR16923.1"/>
    </source>
</evidence>
<dbReference type="InterPro" id="IPR018565">
    <property type="entry name" value="Nkp2/Cnl2"/>
</dbReference>
<accession>A0AB34PZM4</accession>
<dbReference type="AlphaFoldDB" id="A0AB34PZM4"/>
<dbReference type="Proteomes" id="UP000030161">
    <property type="component" value="Unassembled WGS sequence"/>
</dbReference>
<evidence type="ECO:0008006" key="3">
    <source>
        <dbReference type="Google" id="ProtNLM"/>
    </source>
</evidence>
<dbReference type="Pfam" id="PF09447">
    <property type="entry name" value="Cnl2_NKP2"/>
    <property type="match status" value="1"/>
</dbReference>
<evidence type="ECO:0000313" key="2">
    <source>
        <dbReference type="Proteomes" id="UP000030161"/>
    </source>
</evidence>
<organism evidence="1 2">
    <name type="scientific">Candida albicans P78048</name>
    <dbReference type="NCBI Taxonomy" id="1094989"/>
    <lineage>
        <taxon>Eukaryota</taxon>
        <taxon>Fungi</taxon>
        <taxon>Dikarya</taxon>
        <taxon>Ascomycota</taxon>
        <taxon>Saccharomycotina</taxon>
        <taxon>Pichiomycetes</taxon>
        <taxon>Debaryomycetaceae</taxon>
        <taxon>Candida/Lodderomyces clade</taxon>
        <taxon>Candida</taxon>
    </lineage>
</organism>
<gene>
    <name evidence="1" type="ORF">MG3_00832</name>
</gene>